<evidence type="ECO:0000313" key="4">
    <source>
        <dbReference type="Proteomes" id="UP000005801"/>
    </source>
</evidence>
<name>A6G0Y4_9BACT</name>
<feature type="transmembrane region" description="Helical" evidence="1">
    <location>
        <begin position="304"/>
        <end position="323"/>
    </location>
</feature>
<feature type="domain" description="Heparan-alpha-glucosaminide N-acetyltransferase catalytic" evidence="2">
    <location>
        <begin position="12"/>
        <end position="226"/>
    </location>
</feature>
<sequence>MSAHPPEQRPERVEIIDIGRGVAVVLMIMVHTMWLYADVETQAGSALGVALHVVGKGTAGFLVIMGFSFMVARDQSATRAARRGLVILGAGYLMNALKFVVPGLLGLLPDAFIEAYGWTPPPTAGQLVTMLLTGDILQLAGLCLILMGLIRKLTPNRHGLLVWAALFASGTHLLRGARIGVAGIDDLLDLLWGVEWNVYFPVFPWFAPILLGMFLGARYREHGDPDALMLDWLRFGVPMFAVGLVLVLLWPETHFVDFFHLGLGGILEATGAVLIVCPIIHYASRGREPGPLREFLIYSSERVTALYVLSWTVICWGMAVVGYQTLKPLGVVAAIPAVAAVSYGLCWLLDRAKASLRRPEAPAGARA</sequence>
<proteinExistence type="predicted"/>
<protein>
    <recommendedName>
        <fullName evidence="2">Heparan-alpha-glucosaminide N-acetyltransferase catalytic domain-containing protein</fullName>
    </recommendedName>
</protein>
<gene>
    <name evidence="3" type="ORF">PPSIR1_41964</name>
</gene>
<feature type="transmembrane region" description="Helical" evidence="1">
    <location>
        <begin position="21"/>
        <end position="37"/>
    </location>
</feature>
<dbReference type="AlphaFoldDB" id="A6G0Y4"/>
<keyword evidence="4" id="KW-1185">Reference proteome</keyword>
<feature type="transmembrane region" description="Helical" evidence="1">
    <location>
        <begin position="127"/>
        <end position="148"/>
    </location>
</feature>
<dbReference type="InterPro" id="IPR012429">
    <property type="entry name" value="HGSNAT_cat"/>
</dbReference>
<keyword evidence="1" id="KW-0472">Membrane</keyword>
<reference evidence="3 4" key="1">
    <citation type="submission" date="2007-06" db="EMBL/GenBank/DDBJ databases">
        <authorList>
            <person name="Shimkets L."/>
            <person name="Ferriera S."/>
            <person name="Johnson J."/>
            <person name="Kravitz S."/>
            <person name="Beeson K."/>
            <person name="Sutton G."/>
            <person name="Rogers Y.-H."/>
            <person name="Friedman R."/>
            <person name="Frazier M."/>
            <person name="Venter J.C."/>
        </authorList>
    </citation>
    <scope>NUCLEOTIDE SEQUENCE [LARGE SCALE GENOMIC DNA]</scope>
    <source>
        <strain evidence="3 4">SIR-1</strain>
    </source>
</reference>
<evidence type="ECO:0000313" key="3">
    <source>
        <dbReference type="EMBL" id="EDM80522.1"/>
    </source>
</evidence>
<organism evidence="3 4">
    <name type="scientific">Plesiocystis pacifica SIR-1</name>
    <dbReference type="NCBI Taxonomy" id="391625"/>
    <lineage>
        <taxon>Bacteria</taxon>
        <taxon>Pseudomonadati</taxon>
        <taxon>Myxococcota</taxon>
        <taxon>Polyangia</taxon>
        <taxon>Nannocystales</taxon>
        <taxon>Nannocystaceae</taxon>
        <taxon>Plesiocystis</taxon>
    </lineage>
</organism>
<dbReference type="eggNOG" id="COG3503">
    <property type="taxonomic scope" value="Bacteria"/>
</dbReference>
<keyword evidence="1" id="KW-0812">Transmembrane</keyword>
<feature type="transmembrane region" description="Helical" evidence="1">
    <location>
        <begin position="262"/>
        <end position="283"/>
    </location>
</feature>
<dbReference type="OrthoDB" id="9807744at2"/>
<feature type="transmembrane region" description="Helical" evidence="1">
    <location>
        <begin position="329"/>
        <end position="349"/>
    </location>
</feature>
<feature type="transmembrane region" description="Helical" evidence="1">
    <location>
        <begin position="229"/>
        <end position="250"/>
    </location>
</feature>
<dbReference type="Proteomes" id="UP000005801">
    <property type="component" value="Unassembled WGS sequence"/>
</dbReference>
<accession>A6G0Y4</accession>
<dbReference type="RefSeq" id="WP_006970383.1">
    <property type="nucleotide sequence ID" value="NZ_ABCS01000010.1"/>
</dbReference>
<keyword evidence="1" id="KW-1133">Transmembrane helix</keyword>
<feature type="transmembrane region" description="Helical" evidence="1">
    <location>
        <begin position="160"/>
        <end position="178"/>
    </location>
</feature>
<comment type="caution">
    <text evidence="3">The sequence shown here is derived from an EMBL/GenBank/DDBJ whole genome shotgun (WGS) entry which is preliminary data.</text>
</comment>
<dbReference type="Pfam" id="PF07786">
    <property type="entry name" value="HGSNAT_cat"/>
    <property type="match status" value="1"/>
</dbReference>
<feature type="transmembrane region" description="Helical" evidence="1">
    <location>
        <begin position="198"/>
        <end position="217"/>
    </location>
</feature>
<evidence type="ECO:0000256" key="1">
    <source>
        <dbReference type="SAM" id="Phobius"/>
    </source>
</evidence>
<feature type="transmembrane region" description="Helical" evidence="1">
    <location>
        <begin position="49"/>
        <end position="72"/>
    </location>
</feature>
<feature type="transmembrane region" description="Helical" evidence="1">
    <location>
        <begin position="84"/>
        <end position="107"/>
    </location>
</feature>
<dbReference type="EMBL" id="ABCS01000010">
    <property type="protein sequence ID" value="EDM80522.1"/>
    <property type="molecule type" value="Genomic_DNA"/>
</dbReference>
<dbReference type="STRING" id="391625.PPSIR1_41964"/>
<evidence type="ECO:0000259" key="2">
    <source>
        <dbReference type="Pfam" id="PF07786"/>
    </source>
</evidence>